<dbReference type="AlphaFoldDB" id="A0A6J6RS14"/>
<dbReference type="EMBL" id="CAFBOL010000014">
    <property type="protein sequence ID" value="CAB4981464.1"/>
    <property type="molecule type" value="Genomic_DNA"/>
</dbReference>
<dbReference type="InterPro" id="IPR033138">
    <property type="entry name" value="Cu_oxidase_CS"/>
</dbReference>
<sequence>MMLAFGLAASMAIAAGCGDDPDDALTPPKPATSKPIEAALSEFKLTLSAQTVAGQTVTIDATNNGTVEHELVIIRTDLDSSALPTVDGRIPEDKVDAVDEIAEFAVGTTQSKTFELAPGKYVLVCNLPAHYTSGMHAALTVTD</sequence>
<evidence type="ECO:0000259" key="2">
    <source>
        <dbReference type="Pfam" id="PF06525"/>
    </source>
</evidence>
<organism evidence="4">
    <name type="scientific">freshwater metagenome</name>
    <dbReference type="NCBI Taxonomy" id="449393"/>
    <lineage>
        <taxon>unclassified sequences</taxon>
        <taxon>metagenomes</taxon>
        <taxon>ecological metagenomes</taxon>
    </lineage>
</organism>
<dbReference type="InterPro" id="IPR008972">
    <property type="entry name" value="Cupredoxin"/>
</dbReference>
<dbReference type="GO" id="GO:0046872">
    <property type="term" value="F:metal ion binding"/>
    <property type="evidence" value="ECO:0007669"/>
    <property type="project" value="UniProtKB-KW"/>
</dbReference>
<dbReference type="SUPFAM" id="SSF49503">
    <property type="entry name" value="Cupredoxins"/>
    <property type="match status" value="1"/>
</dbReference>
<keyword evidence="1" id="KW-0479">Metal-binding</keyword>
<evidence type="ECO:0000313" key="8">
    <source>
        <dbReference type="EMBL" id="CAB4981464.1"/>
    </source>
</evidence>
<name>A0A6J6RS14_9ZZZZ</name>
<evidence type="ECO:0000256" key="1">
    <source>
        <dbReference type="ARBA" id="ARBA00022723"/>
    </source>
</evidence>
<feature type="domain" description="Sulfocyanin-like C-terminal" evidence="2">
    <location>
        <begin position="52"/>
        <end position="142"/>
    </location>
</feature>
<dbReference type="Gene3D" id="2.60.40.420">
    <property type="entry name" value="Cupredoxins - blue copper proteins"/>
    <property type="match status" value="1"/>
</dbReference>
<evidence type="ECO:0000313" key="7">
    <source>
        <dbReference type="EMBL" id="CAB4936788.1"/>
    </source>
</evidence>
<gene>
    <name evidence="4" type="ORF">UFOPK2656_01719</name>
    <name evidence="5" type="ORF">UFOPK3099_00675</name>
    <name evidence="6" type="ORF">UFOPK3267_01904</name>
    <name evidence="7" type="ORF">UFOPK3651_01861</name>
    <name evidence="8" type="ORF">UFOPK3931_00834</name>
    <name evidence="3" type="ORF">UFOPK4189_01726</name>
</gene>
<dbReference type="EMBL" id="CAFBIY010000112">
    <property type="protein sequence ID" value="CAB4852137.1"/>
    <property type="molecule type" value="Genomic_DNA"/>
</dbReference>
<dbReference type="EMBL" id="CAFBMT010000009">
    <property type="protein sequence ID" value="CAB4936788.1"/>
    <property type="molecule type" value="Genomic_DNA"/>
</dbReference>
<dbReference type="InterPro" id="IPR049544">
    <property type="entry name" value="SoxE-like_C"/>
</dbReference>
<proteinExistence type="predicted"/>
<evidence type="ECO:0000313" key="6">
    <source>
        <dbReference type="EMBL" id="CAB4852137.1"/>
    </source>
</evidence>
<evidence type="ECO:0000313" key="3">
    <source>
        <dbReference type="EMBL" id="CAB4363957.1"/>
    </source>
</evidence>
<evidence type="ECO:0000313" key="4">
    <source>
        <dbReference type="EMBL" id="CAB4725188.1"/>
    </source>
</evidence>
<dbReference type="PROSITE" id="PS00079">
    <property type="entry name" value="MULTICOPPER_OXIDASE1"/>
    <property type="match status" value="1"/>
</dbReference>
<dbReference type="EMBL" id="CAEZYF010000009">
    <property type="protein sequence ID" value="CAB4725188.1"/>
    <property type="molecule type" value="Genomic_DNA"/>
</dbReference>
<protein>
    <submittedName>
        <fullName evidence="4">Unannotated protein</fullName>
    </submittedName>
</protein>
<reference evidence="4" key="1">
    <citation type="submission" date="2020-05" db="EMBL/GenBank/DDBJ databases">
        <authorList>
            <person name="Chiriac C."/>
            <person name="Salcher M."/>
            <person name="Ghai R."/>
            <person name="Kavagutti S V."/>
        </authorList>
    </citation>
    <scope>NUCLEOTIDE SEQUENCE</scope>
</reference>
<dbReference type="Pfam" id="PF06525">
    <property type="entry name" value="SoxE"/>
    <property type="match status" value="1"/>
</dbReference>
<accession>A0A6J6RS14</accession>
<dbReference type="EMBL" id="CAFAAV010000036">
    <property type="protein sequence ID" value="CAB4810108.1"/>
    <property type="molecule type" value="Genomic_DNA"/>
</dbReference>
<evidence type="ECO:0000313" key="5">
    <source>
        <dbReference type="EMBL" id="CAB4810108.1"/>
    </source>
</evidence>
<dbReference type="EMBL" id="CAESGF010000009">
    <property type="protein sequence ID" value="CAB4363957.1"/>
    <property type="molecule type" value="Genomic_DNA"/>
</dbReference>